<reference evidence="10" key="3">
    <citation type="journal article" date="2012" name="J. Eukaryot. Microbiol.">
        <title>Twenty-Fold Difference in Evolutionary Rates between the Mitochondrial and Plastid Genomes of Species with Secondary Red Plastids.</title>
        <authorList>
            <person name="Smith D.R."/>
            <person name="Keeling P.J."/>
        </authorList>
    </citation>
    <scope>NUCLEOTIDE SEQUENCE</scope>
</reference>
<feature type="transmembrane region" description="Helical" evidence="8">
    <location>
        <begin position="72"/>
        <end position="93"/>
    </location>
</feature>
<accession>Q6VED3</accession>
<evidence type="ECO:0000256" key="1">
    <source>
        <dbReference type="ARBA" id="ARBA00004141"/>
    </source>
</evidence>
<keyword evidence="4 8" id="KW-1133">Transmembrane helix</keyword>
<dbReference type="GO" id="GO:0003954">
    <property type="term" value="F:NADH dehydrogenase activity"/>
    <property type="evidence" value="ECO:0007669"/>
    <property type="project" value="TreeGrafter"/>
</dbReference>
<evidence type="ECO:0000256" key="4">
    <source>
        <dbReference type="ARBA" id="ARBA00022989"/>
    </source>
</evidence>
<comment type="subcellular location">
    <subcellularLocation>
        <location evidence="1">Membrane</location>
        <topology evidence="1">Multi-pass membrane protein</topology>
    </subcellularLocation>
    <subcellularLocation>
        <location evidence="6">Mitochondrion inner membrane</location>
        <topology evidence="6">Multi-pass membrane protein</topology>
    </subcellularLocation>
</comment>
<dbReference type="AlphaFoldDB" id="Q6VED3"/>
<protein>
    <recommendedName>
        <fullName evidence="7">NADH-ubiquinone oxidoreductase chain 1</fullName>
        <ecNumber evidence="7">7.1.1.2</ecNumber>
    </recommendedName>
</protein>
<reference evidence="9" key="2">
    <citation type="journal article" date="2004" name="DNA Res.">
        <title>The complete mitochondrial genome sequence of the haptophyte Emiliania huxleyi and its relation to heterokonts.</title>
        <authorList>
            <person name="Sanchez Puerta M.V."/>
            <person name="Bachvaroff T.R."/>
            <person name="Delwiche C.F."/>
        </authorList>
    </citation>
    <scope>NUCLEOTIDE SEQUENCE</scope>
</reference>
<evidence type="ECO:0000313" key="9">
    <source>
        <dbReference type="EMBL" id="AAP94719.1"/>
    </source>
</evidence>
<evidence type="ECO:0000256" key="7">
    <source>
        <dbReference type="RuleBase" id="RU000473"/>
    </source>
</evidence>
<reference evidence="9" key="1">
    <citation type="submission" date="2003-07" db="EMBL/GenBank/DDBJ databases">
        <authorList>
            <person name="Sanchez-Puerta M.V."/>
            <person name="Bachvaroff T.R."/>
            <person name="Delwiche C.F."/>
        </authorList>
    </citation>
    <scope>NUCLEOTIDE SEQUENCE</scope>
</reference>
<dbReference type="PROSITE" id="PS00668">
    <property type="entry name" value="COMPLEX1_ND1_2"/>
    <property type="match status" value="1"/>
</dbReference>
<dbReference type="GO" id="GO:0008137">
    <property type="term" value="F:NADH dehydrogenase (ubiquinone) activity"/>
    <property type="evidence" value="ECO:0007669"/>
    <property type="project" value="UniProtKB-EC"/>
</dbReference>
<dbReference type="InterPro" id="IPR018086">
    <property type="entry name" value="NADH_UbQ_OxRdtase_su1_CS"/>
</dbReference>
<evidence type="ECO:0000313" key="10">
    <source>
        <dbReference type="EMBL" id="AEI29470.1"/>
    </source>
</evidence>
<keyword evidence="7" id="KW-0830">Ubiquinone</keyword>
<evidence type="ECO:0000256" key="2">
    <source>
        <dbReference type="ARBA" id="ARBA00010535"/>
    </source>
</evidence>
<dbReference type="EMBL" id="AY342361">
    <property type="protein sequence ID" value="AAP94719.1"/>
    <property type="molecule type" value="Genomic_DNA"/>
</dbReference>
<name>Q6VED3_EMIHU</name>
<dbReference type="HAMAP" id="MF_01350">
    <property type="entry name" value="NDH1_NuoH"/>
    <property type="match status" value="1"/>
</dbReference>
<geneLocation type="mitochondrion" evidence="9"/>
<feature type="transmembrane region" description="Helical" evidence="8">
    <location>
        <begin position="261"/>
        <end position="282"/>
    </location>
</feature>
<dbReference type="GO" id="GO:0005743">
    <property type="term" value="C:mitochondrial inner membrane"/>
    <property type="evidence" value="ECO:0007669"/>
    <property type="project" value="UniProtKB-SubCell"/>
</dbReference>
<keyword evidence="5 8" id="KW-0472">Membrane</keyword>
<dbReference type="Pfam" id="PF00146">
    <property type="entry name" value="NADHdh"/>
    <property type="match status" value="1"/>
</dbReference>
<proteinExistence type="inferred from homology"/>
<evidence type="ECO:0000256" key="3">
    <source>
        <dbReference type="ARBA" id="ARBA00022692"/>
    </source>
</evidence>
<feature type="transmembrane region" description="Helical" evidence="8">
    <location>
        <begin position="177"/>
        <end position="197"/>
    </location>
</feature>
<dbReference type="GeneID" id="2717373"/>
<feature type="transmembrane region" description="Helical" evidence="8">
    <location>
        <begin position="108"/>
        <end position="129"/>
    </location>
</feature>
<dbReference type="GO" id="GO:0009060">
    <property type="term" value="P:aerobic respiration"/>
    <property type="evidence" value="ECO:0007669"/>
    <property type="project" value="TreeGrafter"/>
</dbReference>
<sequence length="324" mass="36206">MFILEKIVGFLIVVLPVLIAVAFLTLAERKVMGSIQSRKGPNYVGFNGLLQPIADAVKLMVKETVIPTNANTFGFVLAPLLALFLSLIAWAVIPFTNNSYFVNLDLGLLFLFAASSLNVYSVVLSGWASNSRYAYFGALRSTAQMISYEVSFGLILISVLLCVGSLNLINIVKFQTFIFFVIPFLPLFFMFLISILAETNRAPFDLPEAESELVSGFNVEYSSMGFALFFLAEYSSIIVMSILATHIFLGGWLFISESTPFFIESLVLALKTSCILFFYIWVRASFPRYRVDQLMRICWKVFLPLSLAFVILLIGLLFGFNGIF</sequence>
<evidence type="ECO:0000256" key="5">
    <source>
        <dbReference type="ARBA" id="ARBA00023136"/>
    </source>
</evidence>
<gene>
    <name evidence="9" type="primary">nad1</name>
</gene>
<feature type="transmembrane region" description="Helical" evidence="8">
    <location>
        <begin position="226"/>
        <end position="255"/>
    </location>
</feature>
<dbReference type="PANTHER" id="PTHR11432">
    <property type="entry name" value="NADH DEHYDROGENASE SUBUNIT 1"/>
    <property type="match status" value="1"/>
</dbReference>
<feature type="transmembrane region" description="Helical" evidence="8">
    <location>
        <begin position="302"/>
        <end position="323"/>
    </location>
</feature>
<dbReference type="NCBIfam" id="NF004741">
    <property type="entry name" value="PRK06076.1-2"/>
    <property type="match status" value="1"/>
</dbReference>
<dbReference type="PROSITE" id="PS00667">
    <property type="entry name" value="COMPLEX1_ND1_1"/>
    <property type="match status" value="1"/>
</dbReference>
<feature type="transmembrane region" description="Helical" evidence="8">
    <location>
        <begin position="150"/>
        <end position="171"/>
    </location>
</feature>
<dbReference type="RefSeq" id="NP_957737.1">
    <property type="nucleotide sequence ID" value="NC_005332.1"/>
</dbReference>
<dbReference type="EMBL" id="JN022704">
    <property type="protein sequence ID" value="AEI29470.1"/>
    <property type="molecule type" value="Genomic_DNA"/>
</dbReference>
<evidence type="ECO:0000256" key="6">
    <source>
        <dbReference type="RuleBase" id="RU000471"/>
    </source>
</evidence>
<dbReference type="PANTHER" id="PTHR11432:SF3">
    <property type="entry name" value="NADH-UBIQUINONE OXIDOREDUCTASE CHAIN 1"/>
    <property type="match status" value="1"/>
</dbReference>
<organism evidence="9">
    <name type="scientific">Emiliania huxleyi</name>
    <name type="common">Coccolithophore</name>
    <name type="synonym">Pontosphaera huxleyi</name>
    <dbReference type="NCBI Taxonomy" id="2903"/>
    <lineage>
        <taxon>Eukaryota</taxon>
        <taxon>Haptista</taxon>
        <taxon>Haptophyta</taxon>
        <taxon>Prymnesiophyceae</taxon>
        <taxon>Isochrysidales</taxon>
        <taxon>Noelaerhabdaceae</taxon>
        <taxon>Emiliania</taxon>
    </lineage>
</organism>
<evidence type="ECO:0000256" key="8">
    <source>
        <dbReference type="SAM" id="Phobius"/>
    </source>
</evidence>
<keyword evidence="6" id="KW-0520">NAD</keyword>
<feature type="transmembrane region" description="Helical" evidence="8">
    <location>
        <begin position="6"/>
        <end position="27"/>
    </location>
</feature>
<comment type="similarity">
    <text evidence="2 6">Belongs to the complex I subunit 1 family.</text>
</comment>
<keyword evidence="3 6" id="KW-0812">Transmembrane</keyword>
<comment type="catalytic activity">
    <reaction evidence="7">
        <text>a ubiquinone + NADH + 5 H(+)(in) = a ubiquinol + NAD(+) + 4 H(+)(out)</text>
        <dbReference type="Rhea" id="RHEA:29091"/>
        <dbReference type="Rhea" id="RHEA-COMP:9565"/>
        <dbReference type="Rhea" id="RHEA-COMP:9566"/>
        <dbReference type="ChEBI" id="CHEBI:15378"/>
        <dbReference type="ChEBI" id="CHEBI:16389"/>
        <dbReference type="ChEBI" id="CHEBI:17976"/>
        <dbReference type="ChEBI" id="CHEBI:57540"/>
        <dbReference type="ChEBI" id="CHEBI:57945"/>
        <dbReference type="EC" id="7.1.1.2"/>
    </reaction>
</comment>
<dbReference type="InterPro" id="IPR001694">
    <property type="entry name" value="NADH_UbQ_OxRdtase_su1/FPO"/>
</dbReference>
<dbReference type="EC" id="7.1.1.2" evidence="7"/>
<keyword evidence="7 9" id="KW-0496">Mitochondrion</keyword>